<comment type="caution">
    <text evidence="8">The sequence shown here is derived from an EMBL/GenBank/DDBJ whole genome shotgun (WGS) entry which is preliminary data.</text>
</comment>
<feature type="domain" description="MgtC/SapB/SrpB/YhiD N-terminal" evidence="7">
    <location>
        <begin position="10"/>
        <end position="136"/>
    </location>
</feature>
<keyword evidence="2" id="KW-1003">Cell membrane</keyword>
<dbReference type="EMBL" id="LAZR01001599">
    <property type="protein sequence ID" value="KKN42177.1"/>
    <property type="molecule type" value="Genomic_DNA"/>
</dbReference>
<sequence length="215" mass="23559">MSLLEITLKLLLAVALGGLIGLERESSHKPAGFRTNILICIGATMMMVLSGLIFQGKEGIENHFSRIAAGVITGIGFIGAGTIIQAGGIVLGLTTAATLWAVAGLGLVIGAGYYWVAIIFAAIIILTLVIFRQLENQYLKKSIYKYNLKAKYSEDILFNIKKMALHEGLKFRELNLKKEGSTFVIDFSFQATDEKEQKFNQNILGLEEIFEIKIA</sequence>
<dbReference type="Pfam" id="PF02308">
    <property type="entry name" value="MgtC"/>
    <property type="match status" value="1"/>
</dbReference>
<evidence type="ECO:0000256" key="6">
    <source>
        <dbReference type="SAM" id="Phobius"/>
    </source>
</evidence>
<keyword evidence="3 6" id="KW-0812">Transmembrane</keyword>
<accession>A0A0F9QZ01</accession>
<feature type="transmembrane region" description="Helical" evidence="6">
    <location>
        <begin position="66"/>
        <end position="84"/>
    </location>
</feature>
<organism evidence="8">
    <name type="scientific">marine sediment metagenome</name>
    <dbReference type="NCBI Taxonomy" id="412755"/>
    <lineage>
        <taxon>unclassified sequences</taxon>
        <taxon>metagenomes</taxon>
        <taxon>ecological metagenomes</taxon>
    </lineage>
</organism>
<evidence type="ECO:0000313" key="8">
    <source>
        <dbReference type="EMBL" id="KKN42177.1"/>
    </source>
</evidence>
<evidence type="ECO:0000256" key="3">
    <source>
        <dbReference type="ARBA" id="ARBA00022692"/>
    </source>
</evidence>
<proteinExistence type="predicted"/>
<dbReference type="InterPro" id="IPR049177">
    <property type="entry name" value="MgtC_SapB_SrpB_YhiD_N"/>
</dbReference>
<keyword evidence="4 6" id="KW-1133">Transmembrane helix</keyword>
<feature type="transmembrane region" description="Helical" evidence="6">
    <location>
        <begin position="35"/>
        <end position="54"/>
    </location>
</feature>
<reference evidence="8" key="1">
    <citation type="journal article" date="2015" name="Nature">
        <title>Complex archaea that bridge the gap between prokaryotes and eukaryotes.</title>
        <authorList>
            <person name="Spang A."/>
            <person name="Saw J.H."/>
            <person name="Jorgensen S.L."/>
            <person name="Zaremba-Niedzwiedzka K."/>
            <person name="Martijn J."/>
            <person name="Lind A.E."/>
            <person name="van Eijk R."/>
            <person name="Schleper C."/>
            <person name="Guy L."/>
            <person name="Ettema T.J."/>
        </authorList>
    </citation>
    <scope>NUCLEOTIDE SEQUENCE</scope>
</reference>
<feature type="transmembrane region" description="Helical" evidence="6">
    <location>
        <begin position="113"/>
        <end position="131"/>
    </location>
</feature>
<evidence type="ECO:0000259" key="7">
    <source>
        <dbReference type="Pfam" id="PF02308"/>
    </source>
</evidence>
<keyword evidence="5 6" id="KW-0472">Membrane</keyword>
<evidence type="ECO:0000256" key="5">
    <source>
        <dbReference type="ARBA" id="ARBA00023136"/>
    </source>
</evidence>
<evidence type="ECO:0000256" key="4">
    <source>
        <dbReference type="ARBA" id="ARBA00022989"/>
    </source>
</evidence>
<dbReference type="PRINTS" id="PR01837">
    <property type="entry name" value="MGTCSAPBPROT"/>
</dbReference>
<dbReference type="PANTHER" id="PTHR33778">
    <property type="entry name" value="PROTEIN MGTC"/>
    <property type="match status" value="1"/>
</dbReference>
<dbReference type="InterPro" id="IPR003416">
    <property type="entry name" value="MgtC/SapB/SrpB/YhiD_fam"/>
</dbReference>
<gene>
    <name evidence="8" type="ORF">LCGC14_0715960</name>
</gene>
<evidence type="ECO:0000256" key="1">
    <source>
        <dbReference type="ARBA" id="ARBA00004651"/>
    </source>
</evidence>
<feature type="transmembrane region" description="Helical" evidence="6">
    <location>
        <begin position="6"/>
        <end position="23"/>
    </location>
</feature>
<comment type="subcellular location">
    <subcellularLocation>
        <location evidence="1">Cell membrane</location>
        <topology evidence="1">Multi-pass membrane protein</topology>
    </subcellularLocation>
</comment>
<evidence type="ECO:0000256" key="2">
    <source>
        <dbReference type="ARBA" id="ARBA00022475"/>
    </source>
</evidence>
<name>A0A0F9QZ01_9ZZZZ</name>
<dbReference type="AlphaFoldDB" id="A0A0F9QZ01"/>
<dbReference type="PANTHER" id="PTHR33778:SF1">
    <property type="entry name" value="MAGNESIUM TRANSPORTER YHID-RELATED"/>
    <property type="match status" value="1"/>
</dbReference>
<protein>
    <recommendedName>
        <fullName evidence="7">MgtC/SapB/SrpB/YhiD N-terminal domain-containing protein</fullName>
    </recommendedName>
</protein>
<dbReference type="GO" id="GO:0005886">
    <property type="term" value="C:plasma membrane"/>
    <property type="evidence" value="ECO:0007669"/>
    <property type="project" value="UniProtKB-SubCell"/>
</dbReference>